<dbReference type="EMBL" id="JBGOOL010000122">
    <property type="protein sequence ID" value="MEZ8056012.1"/>
    <property type="molecule type" value="Genomic_DNA"/>
</dbReference>
<evidence type="ECO:0000259" key="1">
    <source>
        <dbReference type="Pfam" id="PF10137"/>
    </source>
</evidence>
<evidence type="ECO:0000313" key="3">
    <source>
        <dbReference type="Proteomes" id="UP001569175"/>
    </source>
</evidence>
<dbReference type="RefSeq" id="WP_102535360.1">
    <property type="nucleotide sequence ID" value="NZ_JBGOOL010000122.1"/>
</dbReference>
<feature type="domain" description="CD-NTase-associated protein 12/Pycsar effector protein TIR" evidence="1">
    <location>
        <begin position="4"/>
        <end position="124"/>
    </location>
</feature>
<sequence length="251" mass="27775">MKPRLFIGSSVENLDVAYAIQENLEHSVEVTVWSQGAFELSKYTMESLMDALDDSDFGLFVFSPDDITQLRGESKKTVRDNVVFELGLFVGGLGRERNFIVIPRGHEDFHLPTDLLGITPATFDAERQDGNLVASLGPACNRINKSIGKLGEKVGSDEKDNQPENAVEDVGESNFIDDENDCISLIQSWMGQRHSSDNTAVIKYVDVDRELGLAKGSALKYIEVAAKEWGYVPSRKGASTVLFKDSSPNHW</sequence>
<comment type="caution">
    <text evidence="2">The sequence shown here is derived from an EMBL/GenBank/DDBJ whole genome shotgun (WGS) entry which is preliminary data.</text>
</comment>
<accession>A0ABV4KWZ5</accession>
<gene>
    <name evidence="2" type="ORF">ACED57_23230</name>
</gene>
<dbReference type="Pfam" id="PF10137">
    <property type="entry name" value="CAP12-PCTIR_TIR"/>
    <property type="match status" value="1"/>
</dbReference>
<proteinExistence type="predicted"/>
<keyword evidence="3" id="KW-1185">Reference proteome</keyword>
<reference evidence="2 3" key="1">
    <citation type="submission" date="2024-06" db="EMBL/GenBank/DDBJ databases">
        <authorList>
            <person name="Steensen K."/>
            <person name="Seneca J."/>
            <person name="Bartlau N."/>
            <person name="Yu A.X."/>
            <person name="Polz M.F."/>
        </authorList>
    </citation>
    <scope>NUCLEOTIDE SEQUENCE [LARGE SCALE GENOMIC DNA]</scope>
    <source>
        <strain evidence="2 3">1F9</strain>
    </source>
</reference>
<organism evidence="2 3">
    <name type="scientific">Vibrio atlanticus</name>
    <dbReference type="NCBI Taxonomy" id="693153"/>
    <lineage>
        <taxon>Bacteria</taxon>
        <taxon>Pseudomonadati</taxon>
        <taxon>Pseudomonadota</taxon>
        <taxon>Gammaproteobacteria</taxon>
        <taxon>Vibrionales</taxon>
        <taxon>Vibrionaceae</taxon>
        <taxon>Vibrio</taxon>
    </lineage>
</organism>
<evidence type="ECO:0000313" key="2">
    <source>
        <dbReference type="EMBL" id="MEZ8056012.1"/>
    </source>
</evidence>
<protein>
    <submittedName>
        <fullName evidence="2">TIR domain-containing protein</fullName>
    </submittedName>
</protein>
<dbReference type="Proteomes" id="UP001569175">
    <property type="component" value="Unassembled WGS sequence"/>
</dbReference>
<name>A0ABV4KWZ5_9VIBR</name>
<dbReference type="InterPro" id="IPR019302">
    <property type="entry name" value="CAP12/PCTIR_TIR_dom"/>
</dbReference>